<accession>A0A0F9QNH1</accession>
<dbReference type="InterPro" id="IPR019752">
    <property type="entry name" value="Pyrv/ketoisovalerate_OxRed_cat"/>
</dbReference>
<dbReference type="SUPFAM" id="SSF53323">
    <property type="entry name" value="Pyruvate-ferredoxin oxidoreductase, PFOR, domain III"/>
    <property type="match status" value="1"/>
</dbReference>
<dbReference type="InterPro" id="IPR002869">
    <property type="entry name" value="Pyrv_flavodox_OxRed_cen"/>
</dbReference>
<keyword evidence="1" id="KW-0560">Oxidoreductase</keyword>
<protein>
    <recommendedName>
        <fullName evidence="2">Pyruvate/ketoisovalerate oxidoreductase catalytic domain-containing protein</fullName>
    </recommendedName>
</protein>
<dbReference type="AlphaFoldDB" id="A0A0F9QNH1"/>
<dbReference type="InterPro" id="IPR052198">
    <property type="entry name" value="IorB_Oxidoreductase"/>
</dbReference>
<sequence length="193" mass="21108">MTCGVGGQGLMLVSNILGLACAEFGLNIRTAETHGLAQRSGSIYTHIRIGDNVFSPLIPYGEADVLLGMEAIEAIRFIEFLKFNGTIILNKYIWQPVQSTFQRVKNPETPYISFEEILDQLNKVTNNIHVLNALDLAKETGNPLTSNVILLGSLAKINGFPITIDQLKDVIPLVVPKKAIDANLKALMLGFKS</sequence>
<dbReference type="PANTHER" id="PTHR43854">
    <property type="entry name" value="INDOLEPYRUVATE OXIDOREDUCTASE SUBUNIT IORB"/>
    <property type="match status" value="1"/>
</dbReference>
<comment type="caution">
    <text evidence="3">The sequence shown here is derived from an EMBL/GenBank/DDBJ whole genome shotgun (WGS) entry which is preliminary data.</text>
</comment>
<dbReference type="PANTHER" id="PTHR43854:SF1">
    <property type="entry name" value="INDOLEPYRUVATE OXIDOREDUCTASE SUBUNIT IORB"/>
    <property type="match status" value="1"/>
</dbReference>
<organism evidence="3">
    <name type="scientific">marine sediment metagenome</name>
    <dbReference type="NCBI Taxonomy" id="412755"/>
    <lineage>
        <taxon>unclassified sequences</taxon>
        <taxon>metagenomes</taxon>
        <taxon>ecological metagenomes</taxon>
    </lineage>
</organism>
<evidence type="ECO:0000259" key="2">
    <source>
        <dbReference type="Pfam" id="PF01558"/>
    </source>
</evidence>
<name>A0A0F9QNH1_9ZZZZ</name>
<proteinExistence type="predicted"/>
<reference evidence="3" key="1">
    <citation type="journal article" date="2015" name="Nature">
        <title>Complex archaea that bridge the gap between prokaryotes and eukaryotes.</title>
        <authorList>
            <person name="Spang A."/>
            <person name="Saw J.H."/>
            <person name="Jorgensen S.L."/>
            <person name="Zaremba-Niedzwiedzka K."/>
            <person name="Martijn J."/>
            <person name="Lind A.E."/>
            <person name="van Eijk R."/>
            <person name="Schleper C."/>
            <person name="Guy L."/>
            <person name="Ettema T.J."/>
        </authorList>
    </citation>
    <scope>NUCLEOTIDE SEQUENCE</scope>
</reference>
<dbReference type="Pfam" id="PF01558">
    <property type="entry name" value="POR"/>
    <property type="match status" value="1"/>
</dbReference>
<gene>
    <name evidence="3" type="ORF">LCGC14_1073200</name>
</gene>
<evidence type="ECO:0000313" key="3">
    <source>
        <dbReference type="EMBL" id="KKN06843.1"/>
    </source>
</evidence>
<dbReference type="GO" id="GO:0016903">
    <property type="term" value="F:oxidoreductase activity, acting on the aldehyde or oxo group of donors"/>
    <property type="evidence" value="ECO:0007669"/>
    <property type="project" value="InterPro"/>
</dbReference>
<feature type="domain" description="Pyruvate/ketoisovalerate oxidoreductase catalytic" evidence="2">
    <location>
        <begin position="6"/>
        <end position="191"/>
    </location>
</feature>
<dbReference type="EMBL" id="LAZR01004638">
    <property type="protein sequence ID" value="KKN06843.1"/>
    <property type="molecule type" value="Genomic_DNA"/>
</dbReference>
<dbReference type="Gene3D" id="3.40.920.10">
    <property type="entry name" value="Pyruvate-ferredoxin oxidoreductase, PFOR, domain III"/>
    <property type="match status" value="1"/>
</dbReference>
<evidence type="ECO:0000256" key="1">
    <source>
        <dbReference type="ARBA" id="ARBA00023002"/>
    </source>
</evidence>